<gene>
    <name evidence="1" type="ORF">EVAR_93201_1</name>
</gene>
<organism evidence="1 2">
    <name type="scientific">Eumeta variegata</name>
    <name type="common">Bagworm moth</name>
    <name type="synonym">Eumeta japonica</name>
    <dbReference type="NCBI Taxonomy" id="151549"/>
    <lineage>
        <taxon>Eukaryota</taxon>
        <taxon>Metazoa</taxon>
        <taxon>Ecdysozoa</taxon>
        <taxon>Arthropoda</taxon>
        <taxon>Hexapoda</taxon>
        <taxon>Insecta</taxon>
        <taxon>Pterygota</taxon>
        <taxon>Neoptera</taxon>
        <taxon>Endopterygota</taxon>
        <taxon>Lepidoptera</taxon>
        <taxon>Glossata</taxon>
        <taxon>Ditrysia</taxon>
        <taxon>Tineoidea</taxon>
        <taxon>Psychidae</taxon>
        <taxon>Oiketicinae</taxon>
        <taxon>Eumeta</taxon>
    </lineage>
</organism>
<accession>A0A4C1TXI7</accession>
<proteinExistence type="predicted"/>
<evidence type="ECO:0000313" key="2">
    <source>
        <dbReference type="Proteomes" id="UP000299102"/>
    </source>
</evidence>
<evidence type="ECO:0000313" key="1">
    <source>
        <dbReference type="EMBL" id="GBP18773.1"/>
    </source>
</evidence>
<protein>
    <submittedName>
        <fullName evidence="1">Uncharacterized protein</fullName>
    </submittedName>
</protein>
<keyword evidence="2" id="KW-1185">Reference proteome</keyword>
<dbReference type="Proteomes" id="UP000299102">
    <property type="component" value="Unassembled WGS sequence"/>
</dbReference>
<dbReference type="AlphaFoldDB" id="A0A4C1TXI7"/>
<dbReference type="EMBL" id="BGZK01000101">
    <property type="protein sequence ID" value="GBP18773.1"/>
    <property type="molecule type" value="Genomic_DNA"/>
</dbReference>
<sequence>MYIRAISRCVVLSPGACGSSGMITCRQALLAISGVDGAGLSASILVQSIFNRLRKRRTVNGSEIYVVNETKNRIGIWDRAGSKFRTGPRFASGTKIESGNRIGFYLIKTGLKIKSGTVIKVESEANWNQALDSDQDHD</sequence>
<comment type="caution">
    <text evidence="1">The sequence shown here is derived from an EMBL/GenBank/DDBJ whole genome shotgun (WGS) entry which is preliminary data.</text>
</comment>
<name>A0A4C1TXI7_EUMVA</name>
<reference evidence="1 2" key="1">
    <citation type="journal article" date="2019" name="Commun. Biol.">
        <title>The bagworm genome reveals a unique fibroin gene that provides high tensile strength.</title>
        <authorList>
            <person name="Kono N."/>
            <person name="Nakamura H."/>
            <person name="Ohtoshi R."/>
            <person name="Tomita M."/>
            <person name="Numata K."/>
            <person name="Arakawa K."/>
        </authorList>
    </citation>
    <scope>NUCLEOTIDE SEQUENCE [LARGE SCALE GENOMIC DNA]</scope>
</reference>